<dbReference type="GO" id="GO:0012505">
    <property type="term" value="C:endomembrane system"/>
    <property type="evidence" value="ECO:0000318"/>
    <property type="project" value="GO_Central"/>
</dbReference>
<dbReference type="Pfam" id="PF00071">
    <property type="entry name" value="Ras"/>
    <property type="match status" value="1"/>
</dbReference>
<dbReference type="InterPro" id="IPR001806">
    <property type="entry name" value="Small_GTPase"/>
</dbReference>
<dbReference type="EMBL" id="DS113244">
    <property type="protein sequence ID" value="EAY16299.1"/>
    <property type="molecule type" value="Genomic_DNA"/>
</dbReference>
<dbReference type="GO" id="GO:0006886">
    <property type="term" value="P:intracellular protein transport"/>
    <property type="evidence" value="ECO:0000318"/>
    <property type="project" value="GO_Central"/>
</dbReference>
<name>A0A8U0WP15_TRIV3</name>
<dbReference type="SUPFAM" id="SSF52540">
    <property type="entry name" value="P-loop containing nucleoside triphosphate hydrolases"/>
    <property type="match status" value="1"/>
</dbReference>
<dbReference type="SMART" id="SM00173">
    <property type="entry name" value="RAS"/>
    <property type="match status" value="1"/>
</dbReference>
<evidence type="ECO:0000256" key="1">
    <source>
        <dbReference type="ARBA" id="ARBA00022741"/>
    </source>
</evidence>
<evidence type="ECO:0000313" key="3">
    <source>
        <dbReference type="Proteomes" id="UP000001542"/>
    </source>
</evidence>
<dbReference type="GO" id="GO:0005768">
    <property type="term" value="C:endosome"/>
    <property type="evidence" value="ECO:0000318"/>
    <property type="project" value="GO_Central"/>
</dbReference>
<dbReference type="GO" id="GO:0030139">
    <property type="term" value="C:endocytic vesicle"/>
    <property type="evidence" value="ECO:0000318"/>
    <property type="project" value="GO_Central"/>
</dbReference>
<dbReference type="CDD" id="cd01860">
    <property type="entry name" value="Rab5_related"/>
    <property type="match status" value="1"/>
</dbReference>
<dbReference type="SMART" id="SM00176">
    <property type="entry name" value="RAN"/>
    <property type="match status" value="1"/>
</dbReference>
<dbReference type="GO" id="GO:0005525">
    <property type="term" value="F:GTP binding"/>
    <property type="evidence" value="ECO:0007669"/>
    <property type="project" value="InterPro"/>
</dbReference>
<organism evidence="2 3">
    <name type="scientific">Trichomonas vaginalis (strain ATCC PRA-98 / G3)</name>
    <dbReference type="NCBI Taxonomy" id="412133"/>
    <lineage>
        <taxon>Eukaryota</taxon>
        <taxon>Metamonada</taxon>
        <taxon>Parabasalia</taxon>
        <taxon>Trichomonadida</taxon>
        <taxon>Trichomonadidae</taxon>
        <taxon>Trichomonas</taxon>
    </lineage>
</organism>
<dbReference type="PROSITE" id="PS51421">
    <property type="entry name" value="RAS"/>
    <property type="match status" value="1"/>
</dbReference>
<keyword evidence="1" id="KW-0547">Nucleotide-binding</keyword>
<dbReference type="VEuPathDB" id="TrichDB:TVAGG3_0593750"/>
<proteinExistence type="predicted"/>
<dbReference type="SMR" id="A0A8U0WP15"/>
<dbReference type="RefSeq" id="XP_001328522.1">
    <property type="nucleotide sequence ID" value="XM_001328487.1"/>
</dbReference>
<evidence type="ECO:0000313" key="2">
    <source>
        <dbReference type="EMBL" id="EAY16299.1"/>
    </source>
</evidence>
<reference evidence="2" key="2">
    <citation type="journal article" date="2007" name="Science">
        <title>Draft genome sequence of the sexually transmitted pathogen Trichomonas vaginalis.</title>
        <authorList>
            <person name="Carlton J.M."/>
            <person name="Hirt R.P."/>
            <person name="Silva J.C."/>
            <person name="Delcher A.L."/>
            <person name="Schatz M."/>
            <person name="Zhao Q."/>
            <person name="Wortman J.R."/>
            <person name="Bidwell S.L."/>
            <person name="Alsmark U.C.M."/>
            <person name="Besteiro S."/>
            <person name="Sicheritz-Ponten T."/>
            <person name="Noel C.J."/>
            <person name="Dacks J.B."/>
            <person name="Foster P.G."/>
            <person name="Simillion C."/>
            <person name="Van de Peer Y."/>
            <person name="Miranda-Saavedra D."/>
            <person name="Barton G.J."/>
            <person name="Westrop G.D."/>
            <person name="Mueller S."/>
            <person name="Dessi D."/>
            <person name="Fiori P.L."/>
            <person name="Ren Q."/>
            <person name="Paulsen I."/>
            <person name="Zhang H."/>
            <person name="Bastida-Corcuera F.D."/>
            <person name="Simoes-Barbosa A."/>
            <person name="Brown M.T."/>
            <person name="Hayes R.D."/>
            <person name="Mukherjee M."/>
            <person name="Okumura C.Y."/>
            <person name="Schneider R."/>
            <person name="Smith A.J."/>
            <person name="Vanacova S."/>
            <person name="Villalvazo M."/>
            <person name="Haas B.J."/>
            <person name="Pertea M."/>
            <person name="Feldblyum T.V."/>
            <person name="Utterback T.R."/>
            <person name="Shu C.L."/>
            <person name="Osoegawa K."/>
            <person name="de Jong P.J."/>
            <person name="Hrdy I."/>
            <person name="Horvathova L."/>
            <person name="Zubacova Z."/>
            <person name="Dolezal P."/>
            <person name="Malik S.B."/>
            <person name="Logsdon J.M. Jr."/>
            <person name="Henze K."/>
            <person name="Gupta A."/>
            <person name="Wang C.C."/>
            <person name="Dunne R.L."/>
            <person name="Upcroft J.A."/>
            <person name="Upcroft P."/>
            <person name="White O."/>
            <person name="Salzberg S.L."/>
            <person name="Tang P."/>
            <person name="Chiu C.-H."/>
            <person name="Lee Y.-S."/>
            <person name="Embley T.M."/>
            <person name="Coombs G.H."/>
            <person name="Mottram J.C."/>
            <person name="Tachezy J."/>
            <person name="Fraser-Liggett C.M."/>
            <person name="Johnson P.J."/>
        </authorList>
    </citation>
    <scope>NUCLEOTIDE SEQUENCE [LARGE SCALE GENOMIC DNA]</scope>
    <source>
        <strain evidence="2">G3</strain>
    </source>
</reference>
<accession>A0A8U0WP15</accession>
<dbReference type="SMART" id="SM00175">
    <property type="entry name" value="RAB"/>
    <property type="match status" value="1"/>
</dbReference>
<dbReference type="KEGG" id="tva:4774307"/>
<dbReference type="OMA" id="IEKKCAC"/>
<dbReference type="OrthoDB" id="63533at2759"/>
<dbReference type="FunFam" id="3.40.50.300:FF:000808">
    <property type="entry name" value="Small GTP-binding protein, putative"/>
    <property type="match status" value="1"/>
</dbReference>
<dbReference type="Proteomes" id="UP000001542">
    <property type="component" value="Unassembled WGS sequence"/>
</dbReference>
<dbReference type="Gene3D" id="3.40.50.300">
    <property type="entry name" value="P-loop containing nucleotide triphosphate hydrolases"/>
    <property type="match status" value="1"/>
</dbReference>
<dbReference type="NCBIfam" id="TIGR00231">
    <property type="entry name" value="small_GTP"/>
    <property type="match status" value="1"/>
</dbReference>
<dbReference type="InterPro" id="IPR027417">
    <property type="entry name" value="P-loop_NTPase"/>
</dbReference>
<keyword evidence="3" id="KW-1185">Reference proteome</keyword>
<gene>
    <name evidence="2" type="ORF">TVAG_423520</name>
</gene>
<dbReference type="GO" id="GO:0003924">
    <property type="term" value="F:GTPase activity"/>
    <property type="evidence" value="ECO:0000318"/>
    <property type="project" value="GO_Central"/>
</dbReference>
<sequence length="205" mass="22548">MKNREVCNTQKIVLLGAASAGKTSLVFRFAHDRFLPNSESTIGAAFVTKSVIINNNEVKLEIWDTGGSEKYRSLAPMYYRDAAAAIIVFDVTTETSLDDAASWLDELKKNGPQEVFLALAANKTDLASIRKISSETIQDFANKNGIKIVYETSALTGSNVIQLFEDVTKQVDKFMAENPTLKRPSKEVLDLLQGDDTPTKKSSCC</sequence>
<dbReference type="PRINTS" id="PR00449">
    <property type="entry name" value="RASTRNSFRMNG"/>
</dbReference>
<dbReference type="PANTHER" id="PTHR47978">
    <property type="match status" value="1"/>
</dbReference>
<dbReference type="AlphaFoldDB" id="A0A8U0WP15"/>
<dbReference type="InterPro" id="IPR005225">
    <property type="entry name" value="Small_GTP-bd"/>
</dbReference>
<reference evidence="2" key="1">
    <citation type="submission" date="2006-10" db="EMBL/GenBank/DDBJ databases">
        <authorList>
            <person name="Amadeo P."/>
            <person name="Zhao Q."/>
            <person name="Wortman J."/>
            <person name="Fraser-Liggett C."/>
            <person name="Carlton J."/>
        </authorList>
    </citation>
    <scope>NUCLEOTIDE SEQUENCE</scope>
    <source>
        <strain evidence="2">G3</strain>
    </source>
</reference>
<dbReference type="SMART" id="SM00174">
    <property type="entry name" value="RHO"/>
    <property type="match status" value="1"/>
</dbReference>
<dbReference type="PROSITE" id="PS51419">
    <property type="entry name" value="RAB"/>
    <property type="match status" value="1"/>
</dbReference>
<protein>
    <submittedName>
        <fullName evidence="2">Ras family protein</fullName>
    </submittedName>
</protein>